<feature type="compositionally biased region" description="Basic and acidic residues" evidence="7">
    <location>
        <begin position="1004"/>
        <end position="1033"/>
    </location>
</feature>
<dbReference type="GO" id="GO:0090560">
    <property type="term" value="F:2-(3-amino-3-carboxypropyl)histidine synthase activity"/>
    <property type="evidence" value="ECO:0007669"/>
    <property type="project" value="InterPro"/>
</dbReference>
<feature type="region of interest" description="Disordered" evidence="7">
    <location>
        <begin position="1115"/>
        <end position="1417"/>
    </location>
</feature>
<feature type="compositionally biased region" description="Basic and acidic residues" evidence="7">
    <location>
        <begin position="708"/>
        <end position="739"/>
    </location>
</feature>
<evidence type="ECO:0000256" key="4">
    <source>
        <dbReference type="ARBA" id="ARBA00022723"/>
    </source>
</evidence>
<evidence type="ECO:0000313" key="9">
    <source>
        <dbReference type="EMBL" id="WFD39500.1"/>
    </source>
</evidence>
<feature type="compositionally biased region" description="Basic and acidic residues" evidence="7">
    <location>
        <begin position="1180"/>
        <end position="1189"/>
    </location>
</feature>
<feature type="compositionally biased region" description="Polar residues" evidence="7">
    <location>
        <begin position="561"/>
        <end position="576"/>
    </location>
</feature>
<feature type="region of interest" description="Disordered" evidence="7">
    <location>
        <begin position="1597"/>
        <end position="1643"/>
    </location>
</feature>
<dbReference type="SFLD" id="SFLDG01121">
    <property type="entry name" value="Diphthamide_biosynthesis"/>
    <property type="match status" value="1"/>
</dbReference>
<evidence type="ECO:0000256" key="2">
    <source>
        <dbReference type="ARBA" id="ARBA00005156"/>
    </source>
</evidence>
<gene>
    <name evidence="9" type="primary">DPH2</name>
    <name evidence="9" type="ORF">MJAP1_002477</name>
</gene>
<dbReference type="NCBIfam" id="TIGR00322">
    <property type="entry name" value="diphth2_R"/>
    <property type="match status" value="1"/>
</dbReference>
<comment type="pathway">
    <text evidence="2">Protein modification; peptidyl-diphthamide biosynthesis.</text>
</comment>
<dbReference type="GO" id="GO:0051536">
    <property type="term" value="F:iron-sulfur cluster binding"/>
    <property type="evidence" value="ECO:0007669"/>
    <property type="project" value="UniProtKB-KW"/>
</dbReference>
<evidence type="ECO:0000256" key="6">
    <source>
        <dbReference type="ARBA" id="ARBA00023014"/>
    </source>
</evidence>
<evidence type="ECO:0000259" key="8">
    <source>
        <dbReference type="Pfam" id="PF09444"/>
    </source>
</evidence>
<evidence type="ECO:0000256" key="7">
    <source>
        <dbReference type="SAM" id="MobiDB-lite"/>
    </source>
</evidence>
<reference evidence="9" key="1">
    <citation type="submission" date="2023-03" db="EMBL/GenBank/DDBJ databases">
        <title>Mating type loci evolution in Malassezia.</title>
        <authorList>
            <person name="Coelho M.A."/>
        </authorList>
    </citation>
    <scope>NUCLEOTIDE SEQUENCE</scope>
    <source>
        <strain evidence="9">CBS 9431</strain>
    </source>
</reference>
<feature type="compositionally biased region" description="Basic and acidic residues" evidence="7">
    <location>
        <begin position="962"/>
        <end position="975"/>
    </location>
</feature>
<keyword evidence="10" id="KW-1185">Reference proteome</keyword>
<dbReference type="NCBIfam" id="TIGR00272">
    <property type="entry name" value="DPH2"/>
    <property type="match status" value="1"/>
</dbReference>
<feature type="compositionally biased region" description="Acidic residues" evidence="7">
    <location>
        <begin position="1285"/>
        <end position="1304"/>
    </location>
</feature>
<feature type="compositionally biased region" description="Acidic residues" evidence="7">
    <location>
        <begin position="1370"/>
        <end position="1397"/>
    </location>
</feature>
<evidence type="ECO:0000256" key="5">
    <source>
        <dbReference type="ARBA" id="ARBA00023004"/>
    </source>
</evidence>
<dbReference type="GeneID" id="85226128"/>
<dbReference type="PANTHER" id="PTHR10762:SF2">
    <property type="entry name" value="2-(3-AMINO-3-CARBOXYPROPYL)HISTIDINE SYNTHASE SUBUNIT 2"/>
    <property type="match status" value="1"/>
</dbReference>
<dbReference type="InterPro" id="IPR010014">
    <property type="entry name" value="DHP2"/>
</dbReference>
<dbReference type="InterPro" id="IPR042265">
    <property type="entry name" value="DPH1/DPH2_3"/>
</dbReference>
<feature type="compositionally biased region" description="Polar residues" evidence="7">
    <location>
        <begin position="1128"/>
        <end position="1138"/>
    </location>
</feature>
<dbReference type="FunFam" id="3.40.50.11860:FF:000001">
    <property type="entry name" value="2-(3-amino-3-carboxypropyl)histidine synthase subunit 2"/>
    <property type="match status" value="1"/>
</dbReference>
<feature type="compositionally biased region" description="Polar residues" evidence="7">
    <location>
        <begin position="742"/>
        <end position="751"/>
    </location>
</feature>
<feature type="compositionally biased region" description="Low complexity" evidence="7">
    <location>
        <begin position="1166"/>
        <end position="1178"/>
    </location>
</feature>
<evidence type="ECO:0000256" key="3">
    <source>
        <dbReference type="ARBA" id="ARBA00006179"/>
    </source>
</evidence>
<dbReference type="Gene3D" id="3.40.50.11840">
    <property type="entry name" value="Diphthamide synthesis DPH1/DPH2 domain 1"/>
    <property type="match status" value="1"/>
</dbReference>
<dbReference type="Gene3D" id="3.40.50.11860">
    <property type="entry name" value="Diphthamide synthesis DPH1/DPH2 domain 3"/>
    <property type="match status" value="1"/>
</dbReference>
<feature type="compositionally biased region" description="Basic and acidic residues" evidence="7">
    <location>
        <begin position="834"/>
        <end position="843"/>
    </location>
</feature>
<feature type="compositionally biased region" description="Low complexity" evidence="7">
    <location>
        <begin position="752"/>
        <end position="767"/>
    </location>
</feature>
<feature type="region of interest" description="Disordered" evidence="7">
    <location>
        <begin position="1524"/>
        <end position="1565"/>
    </location>
</feature>
<feature type="compositionally biased region" description="Polar residues" evidence="7">
    <location>
        <begin position="1619"/>
        <end position="1638"/>
    </location>
</feature>
<feature type="region of interest" description="Disordered" evidence="7">
    <location>
        <begin position="904"/>
        <end position="928"/>
    </location>
</feature>
<proteinExistence type="inferred from homology"/>
<feature type="domain" description="DNA replication checkpoint mediator MRC1" evidence="8">
    <location>
        <begin position="1333"/>
        <end position="1487"/>
    </location>
</feature>
<dbReference type="PANTHER" id="PTHR10762">
    <property type="entry name" value="DIPHTHAMIDE BIOSYNTHESIS PROTEIN"/>
    <property type="match status" value="1"/>
</dbReference>
<dbReference type="Proteomes" id="UP001217754">
    <property type="component" value="Chromosome 4"/>
</dbReference>
<evidence type="ECO:0000313" key="10">
    <source>
        <dbReference type="Proteomes" id="UP001217754"/>
    </source>
</evidence>
<dbReference type="Pfam" id="PF09444">
    <property type="entry name" value="MRC1"/>
    <property type="match status" value="1"/>
</dbReference>
<comment type="similarity">
    <text evidence="3">Belongs to the DPH1/DPH2 family. DPH2 subfamily.</text>
</comment>
<feature type="compositionally biased region" description="Basic and acidic residues" evidence="7">
    <location>
        <begin position="1601"/>
        <end position="1615"/>
    </location>
</feature>
<dbReference type="Pfam" id="PF01866">
    <property type="entry name" value="Diphthamide_syn"/>
    <property type="match status" value="1"/>
</dbReference>
<name>A0AAF0F2D6_9BASI</name>
<dbReference type="GO" id="GO:0046872">
    <property type="term" value="F:metal ion binding"/>
    <property type="evidence" value="ECO:0007669"/>
    <property type="project" value="UniProtKB-KW"/>
</dbReference>
<protein>
    <submittedName>
        <fullName evidence="9">Diphthamide biosynthesis protein 2</fullName>
    </submittedName>
</protein>
<organism evidence="9 10">
    <name type="scientific">Malassezia japonica</name>
    <dbReference type="NCBI Taxonomy" id="223818"/>
    <lineage>
        <taxon>Eukaryota</taxon>
        <taxon>Fungi</taxon>
        <taxon>Dikarya</taxon>
        <taxon>Basidiomycota</taxon>
        <taxon>Ustilaginomycotina</taxon>
        <taxon>Malasseziomycetes</taxon>
        <taxon>Malasseziales</taxon>
        <taxon>Malasseziaceae</taxon>
        <taxon>Malassezia</taxon>
    </lineage>
</organism>
<feature type="compositionally biased region" description="Acidic residues" evidence="7">
    <location>
        <begin position="1529"/>
        <end position="1542"/>
    </location>
</feature>
<comment type="cofactor">
    <cofactor evidence="1">
        <name>[4Fe-4S] cluster</name>
        <dbReference type="ChEBI" id="CHEBI:49883"/>
    </cofactor>
</comment>
<dbReference type="InterPro" id="IPR042263">
    <property type="entry name" value="DPH1/DPH2_1"/>
</dbReference>
<dbReference type="EMBL" id="CP119961">
    <property type="protein sequence ID" value="WFD39500.1"/>
    <property type="molecule type" value="Genomic_DNA"/>
</dbReference>
<evidence type="ECO:0000256" key="1">
    <source>
        <dbReference type="ARBA" id="ARBA00001966"/>
    </source>
</evidence>
<dbReference type="GO" id="GO:0017183">
    <property type="term" value="P:protein histidyl modification to diphthamide"/>
    <property type="evidence" value="ECO:0007669"/>
    <property type="project" value="InterPro"/>
</dbReference>
<dbReference type="InterPro" id="IPR018564">
    <property type="entry name" value="Repl_chkpnt_MRC1_dom"/>
</dbReference>
<sequence length="1655" mass="183143">MATAFSSADAAVIEHEVELDERAVLATAEHTHASVDEVYQVDRTARDLVFWPGSDERIEPPLERVALQFPDEALVDSVPLYRALQRALQRLGGKVPRLYILADTSYGSCCVDEVAAAHVQADAVVHYGHACLSPTAKLPALYTFPRHAIDVDEAVRGLCDAGNALPLDTLQAVVLTYDVAYEHAAGDVYAALQHAWTGPQLLLSQVDTLSTYKARLLQRTKSDTADATPTANVKGAPPPTATAMPDPLSASVLGAGRHFELPEHVTLEKTAALYLGPESRALTHLLLTLGPQHAVASYDPAAKRTRTETGKTNRLLMRRYATIQKARDASVIGLVIGTLGVHAYLPLVKELRRVLTSPVSQRKVYTISVGKLNPAKLANFQEIDAFVLIACPENSLLDTKEFLRPIVTPWEMMLAVRAHGGREVPWSGAYVLDLEAAVHDAAQVETDEAPDEDEQPHYSFATGTYVTRTRYGEKDADVGETSQALQKLDVAPHELAVRDASGRMVKVLDSAALAHHQQRSWVGLDANEGTDRPAAVLEQGMAGFAQQYRTADGDAEGGVQNEPSSPSFQLGSSPNARTKRAMEDTSYDTSVASMPEKRGMRAHSPALETDIEESDTELPRPAAAQRMRGRGEKPAPLFFSDESEEEVGDERKSRMDRLRELARQRAAQNDEQEEEKEPAAPEPRPSPPLAESSEDEAPAPKPQVKGLSRKDQREMHSMSARLRREQRATLSKREPKRYQLSELLSTIQHSESAPQSSSDPVESSSTPDRMPAPRSRAHTPPRALDPFPDLEKERAQRKWAMLHAQPAQPDSDSDVEVVALTGPSKRPRTHFRAPPRDTERAEADQQLYALGARPRTPRRQRIATDEYRSPNAAAPDAGVVGDKEMDAAAHSFALAAHKVAGTLAPSSPIYADDGEEQPHSPPHRKHVPVVMDLAQLNATVLRKSYEQNAKIAAMKQGKAKSKPKEHPEEPEKTQEPEEAQGPVEPAAPEKHQDDTPPSSQEIFVHQDDPVDTERHTNVRRDSASSQEQSEKENVPLSPIAQDDPELDVDLGRFFAPTQRPSLSEAPLFTEPEPASMKSARTDSNSSVLAQFFESTQDGPTRGASLDLFANQQREGPVGGMTQFFDPTPSASTHPTRSQEAMPPPSRARSSDGFAALRRAQQEEAKALLSPELLPSLDESLAERDAESFREAQAPRGDDMMYINQDGFFTQTKPAEFATQAPPASQRMRAKERKDEWASQADDVPNEAPNDEAPALDHESEASDMPQVEVDADADAALLKALSGSDTEDDEEEEDEEEEEEEDALSEASHHSASSDAQARWKSILAKPKARRPERSAFVYGEAEESDEDEPHRGEHGGLGGVFSDRGSGSEPEEGSDDDADLESLLDDERDEDEDERDEAARQRYLQHREEDDAAATALHERAIKGMLRSRRRRLDDPLAELLDEDADEDELRRKMRAPSFQAKRRRIDKDGLEELAERDDSQAFVRTYTETHATEDADRYDFLGEASSDEERITARDLRAEIRRHALQADEEEEEAPSEPEEDVSHKLHARRPTAPQPTDDEDAEYARLVFRPNVDAKDLPREVQERRAKLLEEYSNEPNWRQERGGRSGIDRRRTGQSKRASVPTTENRMAQPTRSAPSVLVHNVLRREARFRP</sequence>
<feature type="compositionally biased region" description="Basic and acidic residues" evidence="7">
    <location>
        <begin position="1398"/>
        <end position="1410"/>
    </location>
</feature>
<keyword evidence="6" id="KW-0411">Iron-sulfur</keyword>
<accession>A0AAF0F2D6</accession>
<dbReference type="RefSeq" id="XP_060122397.1">
    <property type="nucleotide sequence ID" value="XM_060266414.1"/>
</dbReference>
<keyword evidence="4" id="KW-0479">Metal-binding</keyword>
<feature type="region of interest" description="Disordered" evidence="7">
    <location>
        <begin position="552"/>
        <end position="878"/>
    </location>
</feature>
<keyword evidence="5" id="KW-0408">Iron</keyword>
<dbReference type="InterPro" id="IPR016435">
    <property type="entry name" value="DPH1/DPH2"/>
</dbReference>
<feature type="region of interest" description="Disordered" evidence="7">
    <location>
        <begin position="221"/>
        <end position="242"/>
    </location>
</feature>
<feature type="region of interest" description="Disordered" evidence="7">
    <location>
        <begin position="951"/>
        <end position="1082"/>
    </location>
</feature>
<dbReference type="SFLD" id="SFLDS00032">
    <property type="entry name" value="Radical_SAM_3-amino-3-carboxyp"/>
    <property type="match status" value="1"/>
</dbReference>
<feature type="compositionally biased region" description="Basic and acidic residues" evidence="7">
    <location>
        <begin position="649"/>
        <end position="663"/>
    </location>
</feature>